<proteinExistence type="predicted"/>
<gene>
    <name evidence="2" type="ORF">VTK73DRAFT_10140</name>
</gene>
<name>A0ABR3VY99_9PEZI</name>
<keyword evidence="3" id="KW-1185">Reference proteome</keyword>
<protein>
    <recommendedName>
        <fullName evidence="4">Protein kinase domain-containing protein</fullName>
    </recommendedName>
</protein>
<comment type="caution">
    <text evidence="2">The sequence shown here is derived from an EMBL/GenBank/DDBJ whole genome shotgun (WGS) entry which is preliminary data.</text>
</comment>
<dbReference type="PANTHER" id="PTHR37171:SF1">
    <property type="entry name" value="SERINE_THREONINE-PROTEIN KINASE YRZF-RELATED"/>
    <property type="match status" value="1"/>
</dbReference>
<dbReference type="InterPro" id="IPR011009">
    <property type="entry name" value="Kinase-like_dom_sf"/>
</dbReference>
<organism evidence="2 3">
    <name type="scientific">Phialemonium thermophilum</name>
    <dbReference type="NCBI Taxonomy" id="223376"/>
    <lineage>
        <taxon>Eukaryota</taxon>
        <taxon>Fungi</taxon>
        <taxon>Dikarya</taxon>
        <taxon>Ascomycota</taxon>
        <taxon>Pezizomycotina</taxon>
        <taxon>Sordariomycetes</taxon>
        <taxon>Sordariomycetidae</taxon>
        <taxon>Cephalothecales</taxon>
        <taxon>Cephalothecaceae</taxon>
        <taxon>Phialemonium</taxon>
    </lineage>
</organism>
<dbReference type="EMBL" id="JAZHXJ010000927">
    <property type="protein sequence ID" value="KAL1848337.1"/>
    <property type="molecule type" value="Genomic_DNA"/>
</dbReference>
<dbReference type="PANTHER" id="PTHR37171">
    <property type="entry name" value="SERINE/THREONINE-PROTEIN KINASE YRZF-RELATED"/>
    <property type="match status" value="1"/>
</dbReference>
<accession>A0ABR3VY99</accession>
<dbReference type="Proteomes" id="UP001586593">
    <property type="component" value="Unassembled WGS sequence"/>
</dbReference>
<dbReference type="InterPro" id="IPR052396">
    <property type="entry name" value="Meiotic_Drive_Suppr_Kinase"/>
</dbReference>
<evidence type="ECO:0000256" key="1">
    <source>
        <dbReference type="SAM" id="MobiDB-lite"/>
    </source>
</evidence>
<reference evidence="2 3" key="1">
    <citation type="journal article" date="2024" name="Commun. Biol.">
        <title>Comparative genomic analysis of thermophilic fungi reveals convergent evolutionary adaptations and gene losses.</title>
        <authorList>
            <person name="Steindorff A.S."/>
            <person name="Aguilar-Pontes M.V."/>
            <person name="Robinson A.J."/>
            <person name="Andreopoulos B."/>
            <person name="LaButti K."/>
            <person name="Kuo A."/>
            <person name="Mondo S."/>
            <person name="Riley R."/>
            <person name="Otillar R."/>
            <person name="Haridas S."/>
            <person name="Lipzen A."/>
            <person name="Grimwood J."/>
            <person name="Schmutz J."/>
            <person name="Clum A."/>
            <person name="Reid I.D."/>
            <person name="Moisan M.C."/>
            <person name="Butler G."/>
            <person name="Nguyen T.T.M."/>
            <person name="Dewar K."/>
            <person name="Conant G."/>
            <person name="Drula E."/>
            <person name="Henrissat B."/>
            <person name="Hansel C."/>
            <person name="Singer S."/>
            <person name="Hutchinson M.I."/>
            <person name="de Vries R.P."/>
            <person name="Natvig D.O."/>
            <person name="Powell A.J."/>
            <person name="Tsang A."/>
            <person name="Grigoriev I.V."/>
        </authorList>
    </citation>
    <scope>NUCLEOTIDE SEQUENCE [LARGE SCALE GENOMIC DNA]</scope>
    <source>
        <strain evidence="2 3">ATCC 24622</strain>
    </source>
</reference>
<evidence type="ECO:0000313" key="2">
    <source>
        <dbReference type="EMBL" id="KAL1848337.1"/>
    </source>
</evidence>
<evidence type="ECO:0000313" key="3">
    <source>
        <dbReference type="Proteomes" id="UP001586593"/>
    </source>
</evidence>
<evidence type="ECO:0008006" key="4">
    <source>
        <dbReference type="Google" id="ProtNLM"/>
    </source>
</evidence>
<dbReference type="SUPFAM" id="SSF56112">
    <property type="entry name" value="Protein kinase-like (PK-like)"/>
    <property type="match status" value="1"/>
</dbReference>
<feature type="region of interest" description="Disordered" evidence="1">
    <location>
        <begin position="17"/>
        <end position="49"/>
    </location>
</feature>
<sequence>MLAVDVFRAPKGVRSMTAYREPGTEDDGASVHTDYSQDGPPSPGPLEPRPITFRLGTRTVRAVGASSDRHHPNVLRIRIRPTLFDRAVQGFFRLASVLLPSLRTAVPEWFLPRDIVLKRKKYGWDEEFETELQTYEKLRPVQGRVVPVFYGRVDYQGAPAIVLSDVGGVCLAEPAGAVLEPEALGPLLHLAQSVLADLGVLHDDIKLDNFRLADSGDQIWIVDLERVVTDLDEEDLRFMVDSNTSRLLGYYQNNLACFASDGTVTRPLKGR</sequence>